<keyword evidence="2" id="KW-1185">Reference proteome</keyword>
<evidence type="ECO:0000313" key="2">
    <source>
        <dbReference type="Proteomes" id="UP000482295"/>
    </source>
</evidence>
<organism evidence="1 2">
    <name type="scientific">Prevotella vespertina</name>
    <dbReference type="NCBI Taxonomy" id="2608404"/>
    <lineage>
        <taxon>Bacteria</taxon>
        <taxon>Pseudomonadati</taxon>
        <taxon>Bacteroidota</taxon>
        <taxon>Bacteroidia</taxon>
        <taxon>Bacteroidales</taxon>
        <taxon>Prevotellaceae</taxon>
        <taxon>Prevotella</taxon>
    </lineage>
</organism>
<protein>
    <submittedName>
        <fullName evidence="1">Uncharacterized protein</fullName>
    </submittedName>
</protein>
<reference evidence="1 2" key="1">
    <citation type="submission" date="2019-09" db="EMBL/GenBank/DDBJ databases">
        <title>Prevotella A2879 sp. nov., isolated from an abscess of a patient.</title>
        <authorList>
            <person name="Buhl M."/>
            <person name="Oberhettinger P."/>
        </authorList>
    </citation>
    <scope>NUCLEOTIDE SEQUENCE [LARGE SCALE GENOMIC DNA]</scope>
    <source>
        <strain evidence="1 2">A2879</strain>
    </source>
</reference>
<evidence type="ECO:0000313" key="1">
    <source>
        <dbReference type="EMBL" id="MUL27777.1"/>
    </source>
</evidence>
<dbReference type="EMBL" id="VVIQ01000004">
    <property type="protein sequence ID" value="MUL27777.1"/>
    <property type="molecule type" value="Genomic_DNA"/>
</dbReference>
<gene>
    <name evidence="1" type="ORF">F0475_05540</name>
</gene>
<sequence length="68" mass="7867">MNACYSVTKYYLCRQNNKRSLLGRKQQSQVARSFPNRYLFSFTNKVTSLFSISCILDIILTCKGGSFR</sequence>
<accession>A0A7C9LDE6</accession>
<proteinExistence type="predicted"/>
<name>A0A7C9LDE6_9BACT</name>
<dbReference type="Proteomes" id="UP000482295">
    <property type="component" value="Unassembled WGS sequence"/>
</dbReference>
<comment type="caution">
    <text evidence="1">The sequence shown here is derived from an EMBL/GenBank/DDBJ whole genome shotgun (WGS) entry which is preliminary data.</text>
</comment>
<dbReference type="AlphaFoldDB" id="A0A7C9LDE6"/>